<dbReference type="RefSeq" id="WP_150086671.1">
    <property type="nucleotide sequence ID" value="NZ_VWSF01000001.1"/>
</dbReference>
<evidence type="ECO:0000256" key="2">
    <source>
        <dbReference type="SAM" id="SignalP"/>
    </source>
</evidence>
<keyword evidence="4" id="KW-1185">Reference proteome</keyword>
<dbReference type="Proteomes" id="UP000323426">
    <property type="component" value="Unassembled WGS sequence"/>
</dbReference>
<feature type="compositionally biased region" description="Low complexity" evidence="1">
    <location>
        <begin position="95"/>
        <end position="106"/>
    </location>
</feature>
<dbReference type="AlphaFoldDB" id="A0A5M6DQ05"/>
<feature type="chain" id="PRO_5024308999" evidence="2">
    <location>
        <begin position="20"/>
        <end position="141"/>
    </location>
</feature>
<organism evidence="3 4">
    <name type="scientific">Adhaeribacter rhizoryzae</name>
    <dbReference type="NCBI Taxonomy" id="2607907"/>
    <lineage>
        <taxon>Bacteria</taxon>
        <taxon>Pseudomonadati</taxon>
        <taxon>Bacteroidota</taxon>
        <taxon>Cytophagia</taxon>
        <taxon>Cytophagales</taxon>
        <taxon>Hymenobacteraceae</taxon>
        <taxon>Adhaeribacter</taxon>
    </lineage>
</organism>
<keyword evidence="2" id="KW-0732">Signal</keyword>
<comment type="caution">
    <text evidence="3">The sequence shown here is derived from an EMBL/GenBank/DDBJ whole genome shotgun (WGS) entry which is preliminary data.</text>
</comment>
<accession>A0A5M6DQ05</accession>
<feature type="region of interest" description="Disordered" evidence="1">
    <location>
        <begin position="67"/>
        <end position="106"/>
    </location>
</feature>
<sequence length="141" mass="15815">MIKIIATLSAAFIFSTASAQHPNLKQPDNRPKKYHHGRVVSTAAHQTYARTEKGKFISRIARLKTNKPAGKMGVAPAKRLTKAQPIKPKIKPVKHPSQPVRPPQRVVVHKASSNYREMRVHRPTPVRRQVGHARFTQVGRG</sequence>
<reference evidence="3 4" key="1">
    <citation type="submission" date="2019-09" db="EMBL/GenBank/DDBJ databases">
        <title>Genome sequence and assembly of Adhaeribacter sp.</title>
        <authorList>
            <person name="Chhetri G."/>
        </authorList>
    </citation>
    <scope>NUCLEOTIDE SEQUENCE [LARGE SCALE GENOMIC DNA]</scope>
    <source>
        <strain evidence="3 4">DK36</strain>
    </source>
</reference>
<protein>
    <submittedName>
        <fullName evidence="3">Uncharacterized protein</fullName>
    </submittedName>
</protein>
<evidence type="ECO:0000313" key="4">
    <source>
        <dbReference type="Proteomes" id="UP000323426"/>
    </source>
</evidence>
<proteinExistence type="predicted"/>
<gene>
    <name evidence="3" type="ORF">F0145_02925</name>
</gene>
<name>A0A5M6DQ05_9BACT</name>
<dbReference type="EMBL" id="VWSF01000001">
    <property type="protein sequence ID" value="KAA5549553.1"/>
    <property type="molecule type" value="Genomic_DNA"/>
</dbReference>
<evidence type="ECO:0000256" key="1">
    <source>
        <dbReference type="SAM" id="MobiDB-lite"/>
    </source>
</evidence>
<feature type="signal peptide" evidence="2">
    <location>
        <begin position="1"/>
        <end position="19"/>
    </location>
</feature>
<evidence type="ECO:0000313" key="3">
    <source>
        <dbReference type="EMBL" id="KAA5549553.1"/>
    </source>
</evidence>